<sequence length="179" mass="20196">GYSTRFSTNLTRMIKKGIDIEKRIADDLTMTAKSEGFNVGLLPKSGVHSGGTDIVVSRKSLTMLANKPSVENVKTCECAIEVLGNRLYAKKYRFTYCKKDFNGWIDKLADDNVIPAIAWIDHAEGIRYAILTKTVVSDVFCSHLGRQYTNYAPVPKNYSKGMNGFHFIRYLKEHGKYDI</sequence>
<protein>
    <submittedName>
        <fullName evidence="1">Uncharacterized protein</fullName>
    </submittedName>
</protein>
<evidence type="ECO:0000313" key="1">
    <source>
        <dbReference type="EMBL" id="GAI12617.1"/>
    </source>
</evidence>
<gene>
    <name evidence="1" type="ORF">S06H3_15785</name>
</gene>
<reference evidence="1" key="1">
    <citation type="journal article" date="2014" name="Front. Microbiol.">
        <title>High frequency of phylogenetically diverse reductive dehalogenase-homologous genes in deep subseafloor sedimentary metagenomes.</title>
        <authorList>
            <person name="Kawai M."/>
            <person name="Futagami T."/>
            <person name="Toyoda A."/>
            <person name="Takaki Y."/>
            <person name="Nishi S."/>
            <person name="Hori S."/>
            <person name="Arai W."/>
            <person name="Tsubouchi T."/>
            <person name="Morono Y."/>
            <person name="Uchiyama I."/>
            <person name="Ito T."/>
            <person name="Fujiyama A."/>
            <person name="Inagaki F."/>
            <person name="Takami H."/>
        </authorList>
    </citation>
    <scope>NUCLEOTIDE SEQUENCE</scope>
    <source>
        <strain evidence="1">Expedition CK06-06</strain>
    </source>
</reference>
<name>X1KZX3_9ZZZZ</name>
<organism evidence="1">
    <name type="scientific">marine sediment metagenome</name>
    <dbReference type="NCBI Taxonomy" id="412755"/>
    <lineage>
        <taxon>unclassified sequences</taxon>
        <taxon>metagenomes</taxon>
        <taxon>ecological metagenomes</taxon>
    </lineage>
</organism>
<dbReference type="AlphaFoldDB" id="X1KZX3"/>
<accession>X1KZX3</accession>
<comment type="caution">
    <text evidence="1">The sequence shown here is derived from an EMBL/GenBank/DDBJ whole genome shotgun (WGS) entry which is preliminary data.</text>
</comment>
<feature type="non-terminal residue" evidence="1">
    <location>
        <position position="1"/>
    </location>
</feature>
<dbReference type="EMBL" id="BARV01007778">
    <property type="protein sequence ID" value="GAI12617.1"/>
    <property type="molecule type" value="Genomic_DNA"/>
</dbReference>
<proteinExistence type="predicted"/>